<gene>
    <name evidence="4" type="ORF">D1223_07050</name>
</gene>
<feature type="chain" id="PRO_5017463526" description="Lipoprotein" evidence="3">
    <location>
        <begin position="25"/>
        <end position="276"/>
    </location>
</feature>
<feature type="compositionally biased region" description="Polar residues" evidence="2">
    <location>
        <begin position="35"/>
        <end position="50"/>
    </location>
</feature>
<keyword evidence="1" id="KW-0175">Coiled coil</keyword>
<dbReference type="Proteomes" id="UP000266385">
    <property type="component" value="Unassembled WGS sequence"/>
</dbReference>
<keyword evidence="3" id="KW-0732">Signal</keyword>
<dbReference type="OrthoDB" id="65747at2"/>
<protein>
    <recommendedName>
        <fullName evidence="6">Lipoprotein</fullName>
    </recommendedName>
</protein>
<name>A0A399RFN7_9PROT</name>
<keyword evidence="5" id="KW-1185">Reference proteome</keyword>
<accession>A0A399RFN7</accession>
<feature type="compositionally biased region" description="Gly residues" evidence="2">
    <location>
        <begin position="57"/>
        <end position="66"/>
    </location>
</feature>
<evidence type="ECO:0008006" key="6">
    <source>
        <dbReference type="Google" id="ProtNLM"/>
    </source>
</evidence>
<reference evidence="4 5" key="1">
    <citation type="submission" date="2018-08" db="EMBL/GenBank/DDBJ databases">
        <title>Henriciella mobilis sp. nov., isolated from seawater.</title>
        <authorList>
            <person name="Cheng H."/>
            <person name="Wu Y.-H."/>
            <person name="Xu X.-W."/>
            <person name="Guo L.-L."/>
        </authorList>
    </citation>
    <scope>NUCLEOTIDE SEQUENCE [LARGE SCALE GENOMIC DNA]</scope>
    <source>
        <strain evidence="4 5">JN25</strain>
    </source>
</reference>
<sequence>MTFTPRDMVRFGLTAALLGSTSLAACGGQGDDAATQVNSSSEASSDTSQPGDAGEAGYAGEGGESGEGGEGEGGENGAHGMDTLPIENRLAFMRGHVAAGLALYRAGAPDQAAKHLLHPVSETHAEERAGLDERGFKADLFVEISNALEAGTASEEIEDKLAEAEDNLSVLADEVGGSSKDILNFLLDTTLEEYRIGVTDGEIVNAGEFADAYGFVTVAEDYAGDLEGPAGDSVRQELGVLKAMWPKAPLANSAPAPVDQVAAQISRVQLELSGVN</sequence>
<dbReference type="AlphaFoldDB" id="A0A399RFN7"/>
<organism evidence="4 5">
    <name type="scientific">Henriciella mobilis</name>
    <dbReference type="NCBI Taxonomy" id="2305467"/>
    <lineage>
        <taxon>Bacteria</taxon>
        <taxon>Pseudomonadati</taxon>
        <taxon>Pseudomonadota</taxon>
        <taxon>Alphaproteobacteria</taxon>
        <taxon>Hyphomonadales</taxon>
        <taxon>Hyphomonadaceae</taxon>
        <taxon>Henriciella</taxon>
    </lineage>
</organism>
<evidence type="ECO:0000256" key="3">
    <source>
        <dbReference type="SAM" id="SignalP"/>
    </source>
</evidence>
<dbReference type="PROSITE" id="PS51257">
    <property type="entry name" value="PROKAR_LIPOPROTEIN"/>
    <property type="match status" value="1"/>
</dbReference>
<feature type="region of interest" description="Disordered" evidence="2">
    <location>
        <begin position="28"/>
        <end position="82"/>
    </location>
</feature>
<feature type="coiled-coil region" evidence="1">
    <location>
        <begin position="147"/>
        <end position="174"/>
    </location>
</feature>
<comment type="caution">
    <text evidence="4">The sequence shown here is derived from an EMBL/GenBank/DDBJ whole genome shotgun (WGS) entry which is preliminary data.</text>
</comment>
<feature type="signal peptide" evidence="3">
    <location>
        <begin position="1"/>
        <end position="24"/>
    </location>
</feature>
<proteinExistence type="predicted"/>
<dbReference type="RefSeq" id="WP_119375705.1">
    <property type="nucleotide sequence ID" value="NZ_QWFX01000006.1"/>
</dbReference>
<evidence type="ECO:0000313" key="4">
    <source>
        <dbReference type="EMBL" id="RIJ30386.1"/>
    </source>
</evidence>
<evidence type="ECO:0000256" key="2">
    <source>
        <dbReference type="SAM" id="MobiDB-lite"/>
    </source>
</evidence>
<evidence type="ECO:0000313" key="5">
    <source>
        <dbReference type="Proteomes" id="UP000266385"/>
    </source>
</evidence>
<dbReference type="EMBL" id="QWFX01000006">
    <property type="protein sequence ID" value="RIJ30386.1"/>
    <property type="molecule type" value="Genomic_DNA"/>
</dbReference>
<evidence type="ECO:0000256" key="1">
    <source>
        <dbReference type="SAM" id="Coils"/>
    </source>
</evidence>